<evidence type="ECO:0000256" key="3">
    <source>
        <dbReference type="ARBA" id="ARBA00022801"/>
    </source>
</evidence>
<dbReference type="PANTHER" id="PTHR47053">
    <property type="entry name" value="MUREIN DD-ENDOPEPTIDASE MEPH-RELATED"/>
    <property type="match status" value="1"/>
</dbReference>
<dbReference type="Gene3D" id="3.90.1720.10">
    <property type="entry name" value="endopeptidase domain like (from Nostoc punctiforme)"/>
    <property type="match status" value="1"/>
</dbReference>
<keyword evidence="4" id="KW-0788">Thiol protease</keyword>
<comment type="similarity">
    <text evidence="1">Belongs to the peptidase C40 family.</text>
</comment>
<gene>
    <name evidence="7" type="ORF">HMJ29_11545</name>
</gene>
<keyword evidence="8" id="KW-1185">Reference proteome</keyword>
<proteinExistence type="inferred from homology"/>
<dbReference type="GO" id="GO:0008234">
    <property type="term" value="F:cysteine-type peptidase activity"/>
    <property type="evidence" value="ECO:0007669"/>
    <property type="project" value="UniProtKB-KW"/>
</dbReference>
<dbReference type="InterPro" id="IPR038765">
    <property type="entry name" value="Papain-like_cys_pep_sf"/>
</dbReference>
<dbReference type="GO" id="GO:0006508">
    <property type="term" value="P:proteolysis"/>
    <property type="evidence" value="ECO:0007669"/>
    <property type="project" value="UniProtKB-KW"/>
</dbReference>
<sequence>MARIKATERRRGIAPHSKAKTKLATTRGKSKVVVKRPSARPLPANMKREIASVIETARSFEGTPYKFGGTTRLGMDCSGLLFMSFAAINVTIPRSSNEQALWGEPVKPQNLQPGDLVFFGGSPGSSTITHVGLVTEASDESVHFIHASSSLGVIENALETDYYLSRFIKAVRPRL</sequence>
<evidence type="ECO:0000313" key="8">
    <source>
        <dbReference type="Proteomes" id="UP000501623"/>
    </source>
</evidence>
<dbReference type="KEGG" id="hts:HMJ29_11545"/>
<protein>
    <submittedName>
        <fullName evidence="7">C40 family peptidase</fullName>
    </submittedName>
</protein>
<feature type="compositionally biased region" description="Basic and acidic residues" evidence="5">
    <location>
        <begin position="1"/>
        <end position="11"/>
    </location>
</feature>
<dbReference type="PROSITE" id="PS51935">
    <property type="entry name" value="NLPC_P60"/>
    <property type="match status" value="1"/>
</dbReference>
<keyword evidence="3" id="KW-0378">Hydrolase</keyword>
<keyword evidence="2" id="KW-0645">Protease</keyword>
<feature type="region of interest" description="Disordered" evidence="5">
    <location>
        <begin position="1"/>
        <end position="29"/>
    </location>
</feature>
<dbReference type="InterPro" id="IPR051202">
    <property type="entry name" value="Peptidase_C40"/>
</dbReference>
<dbReference type="InterPro" id="IPR000064">
    <property type="entry name" value="NLP_P60_dom"/>
</dbReference>
<dbReference type="Pfam" id="PF00877">
    <property type="entry name" value="NLPC_P60"/>
    <property type="match status" value="1"/>
</dbReference>
<evidence type="ECO:0000313" key="7">
    <source>
        <dbReference type="EMBL" id="QJX47539.1"/>
    </source>
</evidence>
<dbReference type="PANTHER" id="PTHR47053:SF4">
    <property type="entry name" value="ENDOPEPTIDASE LYTE-RELATED"/>
    <property type="match status" value="1"/>
</dbReference>
<name>A0A6M6BHL8_9BACT</name>
<dbReference type="Proteomes" id="UP000501623">
    <property type="component" value="Chromosome"/>
</dbReference>
<evidence type="ECO:0000256" key="2">
    <source>
        <dbReference type="ARBA" id="ARBA00022670"/>
    </source>
</evidence>
<evidence type="ECO:0000256" key="4">
    <source>
        <dbReference type="ARBA" id="ARBA00022807"/>
    </source>
</evidence>
<dbReference type="EMBL" id="CP053538">
    <property type="protein sequence ID" value="QJX47539.1"/>
    <property type="molecule type" value="Genomic_DNA"/>
</dbReference>
<evidence type="ECO:0000256" key="1">
    <source>
        <dbReference type="ARBA" id="ARBA00007074"/>
    </source>
</evidence>
<evidence type="ECO:0000256" key="5">
    <source>
        <dbReference type="SAM" id="MobiDB-lite"/>
    </source>
</evidence>
<accession>A0A6M6BHL8</accession>
<dbReference type="RefSeq" id="WP_171591634.1">
    <property type="nucleotide sequence ID" value="NZ_CP053538.1"/>
</dbReference>
<organism evidence="7 8">
    <name type="scientific">Hymenobacter taeanensis</name>
    <dbReference type="NCBI Taxonomy" id="2735321"/>
    <lineage>
        <taxon>Bacteria</taxon>
        <taxon>Pseudomonadati</taxon>
        <taxon>Bacteroidota</taxon>
        <taxon>Cytophagia</taxon>
        <taxon>Cytophagales</taxon>
        <taxon>Hymenobacteraceae</taxon>
        <taxon>Hymenobacter</taxon>
    </lineage>
</organism>
<dbReference type="AlphaFoldDB" id="A0A6M6BHL8"/>
<evidence type="ECO:0000259" key="6">
    <source>
        <dbReference type="PROSITE" id="PS51935"/>
    </source>
</evidence>
<feature type="domain" description="NlpC/P60" evidence="6">
    <location>
        <begin position="47"/>
        <end position="174"/>
    </location>
</feature>
<reference evidence="7 8" key="1">
    <citation type="submission" date="2020-05" db="EMBL/GenBank/DDBJ databases">
        <title>Complete genome sequence of Hymenobacter sp. TS19 in Coasted Sand Dune.</title>
        <authorList>
            <person name="Lee J.-H."/>
            <person name="Jung J.-H."/>
            <person name="Jeong S."/>
            <person name="Zhao L."/>
            <person name="Kim M.-K."/>
            <person name="Seo H.-S."/>
            <person name="Lim S."/>
        </authorList>
    </citation>
    <scope>NUCLEOTIDE SEQUENCE [LARGE SCALE GENOMIC DNA]</scope>
    <source>
        <strain evidence="7 8">TS19</strain>
    </source>
</reference>
<dbReference type="SUPFAM" id="SSF54001">
    <property type="entry name" value="Cysteine proteinases"/>
    <property type="match status" value="1"/>
</dbReference>